<comment type="caution">
    <text evidence="1">The sequence shown here is derived from an EMBL/GenBank/DDBJ whole genome shotgun (WGS) entry which is preliminary data.</text>
</comment>
<keyword evidence="2" id="KW-1185">Reference proteome</keyword>
<organism evidence="1 2">
    <name type="scientific">Nonomuraea aridisoli</name>
    <dbReference type="NCBI Taxonomy" id="2070368"/>
    <lineage>
        <taxon>Bacteria</taxon>
        <taxon>Bacillati</taxon>
        <taxon>Actinomycetota</taxon>
        <taxon>Actinomycetes</taxon>
        <taxon>Streptosporangiales</taxon>
        <taxon>Streptosporangiaceae</taxon>
        <taxon>Nonomuraea</taxon>
    </lineage>
</organism>
<evidence type="ECO:0000313" key="2">
    <source>
        <dbReference type="Proteomes" id="UP000249304"/>
    </source>
</evidence>
<dbReference type="RefSeq" id="WP_111177922.1">
    <property type="nucleotide sequence ID" value="NZ_POUD01000024.1"/>
</dbReference>
<reference evidence="1 2" key="1">
    <citation type="submission" date="2018-01" db="EMBL/GenBank/DDBJ databases">
        <title>Draft genome sequence of Nonomuraea sp. KC333.</title>
        <authorList>
            <person name="Sahin N."/>
            <person name="Saygin H."/>
            <person name="Ay H."/>
        </authorList>
    </citation>
    <scope>NUCLEOTIDE SEQUENCE [LARGE SCALE GENOMIC DNA]</scope>
    <source>
        <strain evidence="1 2">KC333</strain>
    </source>
</reference>
<sequence>MAEVVENQRDRLLHALEMTYPGWNITVEDGWWIAELCGQLTPQLSKAGVVRYIRRTDGVALGTALSQQAARRHSVGPCTFV</sequence>
<dbReference type="AlphaFoldDB" id="A0A2W2E8Z1"/>
<gene>
    <name evidence="1" type="ORF">C1J01_08750</name>
</gene>
<proteinExistence type="predicted"/>
<name>A0A2W2E8Z1_9ACTN</name>
<dbReference type="EMBL" id="POUD01000024">
    <property type="protein sequence ID" value="PZG20582.1"/>
    <property type="molecule type" value="Genomic_DNA"/>
</dbReference>
<accession>A0A2W2E8Z1</accession>
<protein>
    <submittedName>
        <fullName evidence="1">Uncharacterized protein</fullName>
    </submittedName>
</protein>
<dbReference type="OrthoDB" id="3539170at2"/>
<dbReference type="Proteomes" id="UP000249304">
    <property type="component" value="Unassembled WGS sequence"/>
</dbReference>
<evidence type="ECO:0000313" key="1">
    <source>
        <dbReference type="EMBL" id="PZG20582.1"/>
    </source>
</evidence>